<dbReference type="EMBL" id="DSUH01000131">
    <property type="protein sequence ID" value="HGU32354.1"/>
    <property type="molecule type" value="Genomic_DNA"/>
</dbReference>
<accession>A0A7C4RRB8</accession>
<comment type="caution">
    <text evidence="2">The sequence shown here is derived from an EMBL/GenBank/DDBJ whole genome shotgun (WGS) entry which is preliminary data.</text>
</comment>
<gene>
    <name evidence="2" type="ORF">ENS29_05810</name>
</gene>
<evidence type="ECO:0000313" key="2">
    <source>
        <dbReference type="EMBL" id="HGU32354.1"/>
    </source>
</evidence>
<name>A0A7C4RRB8_9BACT</name>
<dbReference type="SMART" id="SM00746">
    <property type="entry name" value="TRASH"/>
    <property type="match status" value="1"/>
</dbReference>
<dbReference type="Pfam" id="PF04945">
    <property type="entry name" value="YHS"/>
    <property type="match status" value="1"/>
</dbReference>
<reference evidence="2" key="1">
    <citation type="journal article" date="2020" name="mSystems">
        <title>Genome- and Community-Level Interaction Insights into Carbon Utilization and Element Cycling Functions of Hydrothermarchaeota in Hydrothermal Sediment.</title>
        <authorList>
            <person name="Zhou Z."/>
            <person name="Liu Y."/>
            <person name="Xu W."/>
            <person name="Pan J."/>
            <person name="Luo Z.H."/>
            <person name="Li M."/>
        </authorList>
    </citation>
    <scope>NUCLEOTIDE SEQUENCE [LARGE SCALE GENOMIC DNA]</scope>
    <source>
        <strain evidence="2">SpSt-477</strain>
    </source>
</reference>
<dbReference type="AlphaFoldDB" id="A0A7C4RRB8"/>
<dbReference type="InterPro" id="IPR011017">
    <property type="entry name" value="TRASH_dom"/>
</dbReference>
<proteinExistence type="predicted"/>
<evidence type="ECO:0000259" key="1">
    <source>
        <dbReference type="SMART" id="SM00746"/>
    </source>
</evidence>
<sequence length="89" mass="9987">MIKIALLFLLGYLGFRLLKAAILGNIRTVESNRREREPLADVMIQDPVCGVYFPQKSGFPLDVDGKTLYFCSAECREKFRGGKGEGDRS</sequence>
<organism evidence="2">
    <name type="scientific">Desulfatirhabdium butyrativorans</name>
    <dbReference type="NCBI Taxonomy" id="340467"/>
    <lineage>
        <taxon>Bacteria</taxon>
        <taxon>Pseudomonadati</taxon>
        <taxon>Thermodesulfobacteriota</taxon>
        <taxon>Desulfobacteria</taxon>
        <taxon>Desulfobacterales</taxon>
        <taxon>Desulfatirhabdiaceae</taxon>
        <taxon>Desulfatirhabdium</taxon>
    </lineage>
</organism>
<dbReference type="InterPro" id="IPR007029">
    <property type="entry name" value="YHS_dom"/>
</dbReference>
<protein>
    <submittedName>
        <fullName evidence="2">YHS domain-containing protein</fullName>
    </submittedName>
</protein>
<feature type="domain" description="TRASH" evidence="1">
    <location>
        <begin position="46"/>
        <end position="83"/>
    </location>
</feature>